<dbReference type="InterPro" id="IPR007436">
    <property type="entry name" value="DUF485"/>
</dbReference>
<dbReference type="RefSeq" id="WP_255902166.1">
    <property type="nucleotide sequence ID" value="NZ_JAFMZO010000002.1"/>
</dbReference>
<name>A0ABW4ZG53_9SPHI</name>
<evidence type="ECO:0000256" key="1">
    <source>
        <dbReference type="SAM" id="Phobius"/>
    </source>
</evidence>
<comment type="caution">
    <text evidence="2">The sequence shown here is derived from an EMBL/GenBank/DDBJ whole genome shotgun (WGS) entry which is preliminary data.</text>
</comment>
<dbReference type="Proteomes" id="UP001597387">
    <property type="component" value="Unassembled WGS sequence"/>
</dbReference>
<dbReference type="EMBL" id="JBHUHZ010000001">
    <property type="protein sequence ID" value="MFD2160836.1"/>
    <property type="molecule type" value="Genomic_DNA"/>
</dbReference>
<keyword evidence="1" id="KW-0812">Transmembrane</keyword>
<feature type="transmembrane region" description="Helical" evidence="1">
    <location>
        <begin position="54"/>
        <end position="79"/>
    </location>
</feature>
<accession>A0ABW4ZG53</accession>
<organism evidence="2 3">
    <name type="scientific">Paradesertivirga mongoliensis</name>
    <dbReference type="NCBI Taxonomy" id="2100740"/>
    <lineage>
        <taxon>Bacteria</taxon>
        <taxon>Pseudomonadati</taxon>
        <taxon>Bacteroidota</taxon>
        <taxon>Sphingobacteriia</taxon>
        <taxon>Sphingobacteriales</taxon>
        <taxon>Sphingobacteriaceae</taxon>
        <taxon>Paradesertivirga</taxon>
    </lineage>
</organism>
<keyword evidence="1" id="KW-1133">Transmembrane helix</keyword>
<evidence type="ECO:0000313" key="2">
    <source>
        <dbReference type="EMBL" id="MFD2160836.1"/>
    </source>
</evidence>
<evidence type="ECO:0000313" key="3">
    <source>
        <dbReference type="Proteomes" id="UP001597387"/>
    </source>
</evidence>
<keyword evidence="1" id="KW-0472">Membrane</keyword>
<keyword evidence="3" id="KW-1185">Reference proteome</keyword>
<reference evidence="3" key="1">
    <citation type="journal article" date="2019" name="Int. J. Syst. Evol. Microbiol.">
        <title>The Global Catalogue of Microorganisms (GCM) 10K type strain sequencing project: providing services to taxonomists for standard genome sequencing and annotation.</title>
        <authorList>
            <consortium name="The Broad Institute Genomics Platform"/>
            <consortium name="The Broad Institute Genome Sequencing Center for Infectious Disease"/>
            <person name="Wu L."/>
            <person name="Ma J."/>
        </authorList>
    </citation>
    <scope>NUCLEOTIDE SEQUENCE [LARGE SCALE GENOMIC DNA]</scope>
    <source>
        <strain evidence="3">KCTC 42217</strain>
    </source>
</reference>
<protein>
    <submittedName>
        <fullName evidence="2">DUF485 domain-containing protein</fullName>
    </submittedName>
</protein>
<sequence length="94" mass="10586">MLHEPAAEVGIENASKKKASLGVWFFFLYLFFYAGFVVIGVLNYELLATEVFAGLNLALVYGMGLIVFAVLLGILYNFFCSRYEDDLNTKEEKV</sequence>
<proteinExistence type="predicted"/>
<dbReference type="Pfam" id="PF04341">
    <property type="entry name" value="DUF485"/>
    <property type="match status" value="1"/>
</dbReference>
<gene>
    <name evidence="2" type="ORF">ACFSJU_00385</name>
</gene>
<feature type="transmembrane region" description="Helical" evidence="1">
    <location>
        <begin position="21"/>
        <end position="42"/>
    </location>
</feature>